<accession>A0A1M6GT00</accession>
<dbReference type="AlphaFoldDB" id="A0A1M6GT00"/>
<sequence length="244" mass="28269">MTDQTEIIVMLLKKLIDKNGPEYLLEKPYDAYKELNRYMEADNAVTAAMLCFLVSGLVSDAEKGCEPEELSKAIQKKCCFNKKMSDLLSKIFCVLYSEENKTEWKAKDSEGLSEFLKQEHTFRWEGCSVWDAGNGTVDCYYDADMVLKPTKEAGKTDGLKSMLKKNPFVTTDAIYKFYEKELCKYLDHEFEEYCTCDDYYQPVVEDFELEYDVKAWAKKNGFNVISCNGDGRDDGYEPKFRRGW</sequence>
<gene>
    <name evidence="1" type="ORF">SAMN02745229_04135</name>
</gene>
<protein>
    <submittedName>
        <fullName evidence="1">Uncharacterized protein</fullName>
    </submittedName>
</protein>
<organism evidence="1 2">
    <name type="scientific">Butyrivibrio fibrisolvens DSM 3071</name>
    <dbReference type="NCBI Taxonomy" id="1121131"/>
    <lineage>
        <taxon>Bacteria</taxon>
        <taxon>Bacillati</taxon>
        <taxon>Bacillota</taxon>
        <taxon>Clostridia</taxon>
        <taxon>Lachnospirales</taxon>
        <taxon>Lachnospiraceae</taxon>
        <taxon>Butyrivibrio</taxon>
    </lineage>
</organism>
<dbReference type="OrthoDB" id="2069251at2"/>
<dbReference type="RefSeq" id="WP_073390582.1">
    <property type="nucleotide sequence ID" value="NZ_FQXK01000074.1"/>
</dbReference>
<dbReference type="EMBL" id="FQXK01000074">
    <property type="protein sequence ID" value="SHJ13085.1"/>
    <property type="molecule type" value="Genomic_DNA"/>
</dbReference>
<dbReference type="STRING" id="1121131.SAMN02745229_04135"/>
<proteinExistence type="predicted"/>
<keyword evidence="2" id="KW-1185">Reference proteome</keyword>
<dbReference type="GeneID" id="89511840"/>
<name>A0A1M6GT00_BUTFI</name>
<reference evidence="2" key="1">
    <citation type="submission" date="2016-11" db="EMBL/GenBank/DDBJ databases">
        <authorList>
            <person name="Varghese N."/>
            <person name="Submissions S."/>
        </authorList>
    </citation>
    <scope>NUCLEOTIDE SEQUENCE [LARGE SCALE GENOMIC DNA]</scope>
    <source>
        <strain evidence="2">DSM 3071</strain>
    </source>
</reference>
<evidence type="ECO:0000313" key="2">
    <source>
        <dbReference type="Proteomes" id="UP000184278"/>
    </source>
</evidence>
<evidence type="ECO:0000313" key="1">
    <source>
        <dbReference type="EMBL" id="SHJ13085.1"/>
    </source>
</evidence>
<dbReference type="Proteomes" id="UP000184278">
    <property type="component" value="Unassembled WGS sequence"/>
</dbReference>